<sequence length="249" mass="28962">MELDKNKLLIKQLPPTIYIKNFIDGHPANYEDFLTTFINSSKLVTCKGNQAFILRKHEEQNHGEADIFNSFYDLDFKIMVDTKYMEARRMLSPTITEFCPGVVGKGPSRLKGERKVYDIIKCFRSMNIDDLIKIEKGLIKLPEGKTIIQVLKKVSVNKNMLLFLPYDYCFENTSTNAEVAKFIIDCISEDLQCLLEYRHLKVCKDTYLSFISKECFVIAQEKDNVLHYYDMIKTSQSNLYTYLYETGKA</sequence>
<dbReference type="GeneID" id="79803084"/>
<accession>A0A395ZWJ3</accession>
<evidence type="ECO:0000313" key="4">
    <source>
        <dbReference type="Proteomes" id="UP000265808"/>
    </source>
</evidence>
<dbReference type="EMBL" id="QSUB01000003">
    <property type="protein sequence ID" value="RGN04819.1"/>
    <property type="molecule type" value="Genomic_DNA"/>
</dbReference>
<proteinExistence type="predicted"/>
<dbReference type="Proteomes" id="UP000261222">
    <property type="component" value="Unassembled WGS sequence"/>
</dbReference>
<gene>
    <name evidence="2" type="ORF">DW859_14100</name>
    <name evidence="1" type="ORF">DXB81_08270</name>
</gene>
<comment type="caution">
    <text evidence="1">The sequence shown here is derived from an EMBL/GenBank/DDBJ whole genome shotgun (WGS) entry which is preliminary data.</text>
</comment>
<reference evidence="3 4" key="1">
    <citation type="submission" date="2018-08" db="EMBL/GenBank/DDBJ databases">
        <title>A genome reference for cultivated species of the human gut microbiota.</title>
        <authorList>
            <person name="Zou Y."/>
            <person name="Xue W."/>
            <person name="Luo G."/>
        </authorList>
    </citation>
    <scope>NUCLEOTIDE SEQUENCE [LARGE SCALE GENOMIC DNA]</scope>
    <source>
        <strain evidence="2 4">AM37-4AC</strain>
        <strain evidence="1 3">OM06-11AA</strain>
    </source>
</reference>
<dbReference type="AlphaFoldDB" id="A0A395ZWJ3"/>
<protein>
    <submittedName>
        <fullName evidence="1">Uncharacterized protein</fullName>
    </submittedName>
</protein>
<name>A0A395ZWJ3_9FIRM</name>
<evidence type="ECO:0000313" key="3">
    <source>
        <dbReference type="Proteomes" id="UP000261222"/>
    </source>
</evidence>
<organism evidence="1 3">
    <name type="scientific">Blautia obeum</name>
    <dbReference type="NCBI Taxonomy" id="40520"/>
    <lineage>
        <taxon>Bacteria</taxon>
        <taxon>Bacillati</taxon>
        <taxon>Bacillota</taxon>
        <taxon>Clostridia</taxon>
        <taxon>Lachnospirales</taxon>
        <taxon>Lachnospiraceae</taxon>
        <taxon>Blautia</taxon>
    </lineage>
</organism>
<dbReference type="EMBL" id="QSHL01000012">
    <property type="protein sequence ID" value="RHC04045.1"/>
    <property type="molecule type" value="Genomic_DNA"/>
</dbReference>
<dbReference type="Proteomes" id="UP000265808">
    <property type="component" value="Unassembled WGS sequence"/>
</dbReference>
<dbReference type="RefSeq" id="WP_005422101.1">
    <property type="nucleotide sequence ID" value="NZ_CP176627.1"/>
</dbReference>
<evidence type="ECO:0000313" key="2">
    <source>
        <dbReference type="EMBL" id="RHC04045.1"/>
    </source>
</evidence>
<evidence type="ECO:0000313" key="1">
    <source>
        <dbReference type="EMBL" id="RGN04819.1"/>
    </source>
</evidence>